<feature type="domain" description="Galactose-1-phosphate uridyl transferase N-terminal" evidence="16">
    <location>
        <begin position="4"/>
        <end position="187"/>
    </location>
</feature>
<comment type="similarity">
    <text evidence="3 15">Belongs to the galactose-1-phosphate uridylyltransferase type 1 family.</text>
</comment>
<evidence type="ECO:0000259" key="17">
    <source>
        <dbReference type="Pfam" id="PF02744"/>
    </source>
</evidence>
<feature type="binding site" evidence="13">
    <location>
        <begin position="346"/>
        <end position="347"/>
    </location>
    <ligand>
        <name>UDP-alpha-D-glucose</name>
        <dbReference type="ChEBI" id="CHEBI:58885"/>
        <note>ligand shared between dimeric partners</note>
    </ligand>
</feature>
<evidence type="ECO:0000256" key="1">
    <source>
        <dbReference type="ARBA" id="ARBA00001107"/>
    </source>
</evidence>
<feature type="binding site" description="in other chain" evidence="13">
    <location>
        <begin position="77"/>
        <end position="78"/>
    </location>
    <ligand>
        <name>UDP-alpha-D-glucose</name>
        <dbReference type="ChEBI" id="CHEBI:58885"/>
        <note>ligand shared between dimeric partners</note>
    </ligand>
</feature>
<dbReference type="AlphaFoldDB" id="A0A3G2S167"/>
<feature type="binding site" description="in other chain" evidence="13">
    <location>
        <position position="353"/>
    </location>
    <ligand>
        <name>UDP-alpha-D-glucose</name>
        <dbReference type="ChEBI" id="CHEBI:58885"/>
        <note>ligand shared between dimeric partners</note>
    </ligand>
</feature>
<dbReference type="InterPro" id="IPR019779">
    <property type="entry name" value="GalP_UDPtransf1_His-AS"/>
</dbReference>
<feature type="domain" description="Galactose-1-phosphate uridyl transferase C-terminal" evidence="17">
    <location>
        <begin position="219"/>
        <end position="375"/>
    </location>
</feature>
<organism evidence="18 19">
    <name type="scientific">Malassezia restricta (strain ATCC 96810 / NBRC 103918 / CBS 7877)</name>
    <name type="common">Seborrheic dermatitis infection agent</name>
    <dbReference type="NCBI Taxonomy" id="425264"/>
    <lineage>
        <taxon>Eukaryota</taxon>
        <taxon>Fungi</taxon>
        <taxon>Dikarya</taxon>
        <taxon>Basidiomycota</taxon>
        <taxon>Ustilaginomycotina</taxon>
        <taxon>Malasseziomycetes</taxon>
        <taxon>Malasseziales</taxon>
        <taxon>Malasseziaceae</taxon>
        <taxon>Malassezia</taxon>
    </lineage>
</organism>
<feature type="binding site" evidence="13">
    <location>
        <begin position="341"/>
        <end position="342"/>
    </location>
    <ligand>
        <name>UDP-alpha-D-glucose</name>
        <dbReference type="ChEBI" id="CHEBI:58885"/>
        <note>ligand shared between dimeric partners</note>
    </ligand>
</feature>
<protein>
    <recommendedName>
        <fullName evidence="5 15">Galactose-1-phosphate uridylyltransferase</fullName>
        <ecNumber evidence="4 15">2.7.7.12</ecNumber>
    </recommendedName>
</protein>
<feature type="binding site" description="in other chain" evidence="13">
    <location>
        <position position="179"/>
    </location>
    <ligand>
        <name>UDP-alpha-D-glucose</name>
        <dbReference type="ChEBI" id="CHEBI:58885"/>
        <note>ligand shared between dimeric partners</note>
    </ligand>
</feature>
<dbReference type="PANTHER" id="PTHR11943:SF1">
    <property type="entry name" value="GALACTOSE-1-PHOSPHATE URIDYLYLTRANSFERASE"/>
    <property type="match status" value="1"/>
</dbReference>
<feature type="binding site" evidence="13">
    <location>
        <begin position="28"/>
        <end position="31"/>
    </location>
    <ligand>
        <name>UDP-alpha-D-glucose</name>
        <dbReference type="ChEBI" id="CHEBI:58885"/>
        <note>ligand shared between dimeric partners</note>
    </ligand>
</feature>
<evidence type="ECO:0000256" key="12">
    <source>
        <dbReference type="PIRSR" id="PIRSR000808-1"/>
    </source>
</evidence>
<dbReference type="PANTHER" id="PTHR11943">
    <property type="entry name" value="GALACTOSE-1-PHOSPHATE URIDYLYLTRANSFERASE"/>
    <property type="match status" value="1"/>
</dbReference>
<feature type="binding site" description="in other chain" evidence="13">
    <location>
        <position position="164"/>
    </location>
    <ligand>
        <name>UDP-alpha-D-glucose</name>
        <dbReference type="ChEBI" id="CHEBI:58885"/>
        <note>ligand shared between dimeric partners</note>
    </ligand>
</feature>
<dbReference type="InterPro" id="IPR005850">
    <property type="entry name" value="GalP_Utransf_C"/>
</dbReference>
<dbReference type="PIRSF" id="PIRSF000808">
    <property type="entry name" value="GalT"/>
    <property type="match status" value="1"/>
</dbReference>
<dbReference type="Pfam" id="PF02744">
    <property type="entry name" value="GalP_UDP_tr_C"/>
    <property type="match status" value="1"/>
</dbReference>
<keyword evidence="19" id="KW-1185">Reference proteome</keyword>
<evidence type="ECO:0000313" key="19">
    <source>
        <dbReference type="Proteomes" id="UP000269793"/>
    </source>
</evidence>
<reference evidence="18 19" key="1">
    <citation type="submission" date="2018-10" db="EMBL/GenBank/DDBJ databases">
        <title>Complete genome sequence of Malassezia restricta CBS 7877.</title>
        <authorList>
            <person name="Morand S.C."/>
            <person name="Bertignac M."/>
            <person name="Iltis A."/>
            <person name="Kolder I."/>
            <person name="Pirovano W."/>
            <person name="Jourdain R."/>
            <person name="Clavaud C."/>
        </authorList>
    </citation>
    <scope>NUCLEOTIDE SEQUENCE [LARGE SCALE GENOMIC DNA]</scope>
    <source>
        <strain evidence="18 19">CBS 7877</strain>
    </source>
</reference>
<name>A0A3G2S167_MALR7</name>
<dbReference type="CDD" id="cd00608">
    <property type="entry name" value="GalT"/>
    <property type="match status" value="1"/>
</dbReference>
<keyword evidence="10 15" id="KW-0299">Galactose metabolism</keyword>
<evidence type="ECO:0000256" key="14">
    <source>
        <dbReference type="PIRSR" id="PIRSR000808-3"/>
    </source>
</evidence>
<evidence type="ECO:0000256" key="13">
    <source>
        <dbReference type="PIRSR" id="PIRSR000808-2"/>
    </source>
</evidence>
<dbReference type="OrthoDB" id="418412at2759"/>
<dbReference type="InterPro" id="IPR036265">
    <property type="entry name" value="HIT-like_sf"/>
</dbReference>
<dbReference type="NCBIfam" id="TIGR00209">
    <property type="entry name" value="galT_1"/>
    <property type="match status" value="1"/>
</dbReference>
<feature type="binding site" evidence="14">
    <location>
        <position position="55"/>
    </location>
    <ligand>
        <name>Zn(2+)</name>
        <dbReference type="ChEBI" id="CHEBI:29105"/>
    </ligand>
</feature>
<evidence type="ECO:0000256" key="7">
    <source>
        <dbReference type="ARBA" id="ARBA00022695"/>
    </source>
</evidence>
<feature type="binding site" description="in other chain" evidence="13">
    <location>
        <position position="61"/>
    </location>
    <ligand>
        <name>UDP-alpha-D-glucose</name>
        <dbReference type="ChEBI" id="CHEBI:58885"/>
        <note>ligand shared between dimeric partners</note>
    </ligand>
</feature>
<dbReference type="EC" id="2.7.7.12" evidence="4 15"/>
<dbReference type="GO" id="GO:0005737">
    <property type="term" value="C:cytoplasm"/>
    <property type="evidence" value="ECO:0007669"/>
    <property type="project" value="TreeGrafter"/>
</dbReference>
<keyword evidence="11 15" id="KW-0119">Carbohydrate metabolism</keyword>
<evidence type="ECO:0000256" key="10">
    <source>
        <dbReference type="ARBA" id="ARBA00023144"/>
    </source>
</evidence>
<dbReference type="InterPro" id="IPR001937">
    <property type="entry name" value="GalP_UDPtransf1"/>
</dbReference>
<evidence type="ECO:0000256" key="2">
    <source>
        <dbReference type="ARBA" id="ARBA00004947"/>
    </source>
</evidence>
<comment type="pathway">
    <text evidence="2 15">Carbohydrate metabolism; galactose metabolism.</text>
</comment>
<feature type="active site" description="Tele-UMP-histidine intermediate" evidence="12">
    <location>
        <position position="177"/>
    </location>
</feature>
<feature type="binding site" description="in other chain" evidence="13">
    <location>
        <begin position="170"/>
        <end position="172"/>
    </location>
    <ligand>
        <name>UDP-alpha-D-glucose</name>
        <dbReference type="ChEBI" id="CHEBI:58885"/>
        <note>ligand shared between dimeric partners</note>
    </ligand>
</feature>
<dbReference type="Gene3D" id="3.30.428.10">
    <property type="entry name" value="HIT-like"/>
    <property type="match status" value="2"/>
</dbReference>
<dbReference type="STRING" id="425264.A0A3G2S167"/>
<evidence type="ECO:0000259" key="16">
    <source>
        <dbReference type="Pfam" id="PF01087"/>
    </source>
</evidence>
<dbReference type="UniPathway" id="UPA00214"/>
<dbReference type="Pfam" id="PF01087">
    <property type="entry name" value="GalP_UDP_transf"/>
    <property type="match status" value="1"/>
</dbReference>
<gene>
    <name evidence="18" type="primary">GAL7</name>
    <name evidence="18" type="ORF">DNF11_0556</name>
</gene>
<keyword evidence="7 15" id="KW-0548">Nucleotidyltransferase</keyword>
<dbReference type="Proteomes" id="UP000269793">
    <property type="component" value="Chromosome I"/>
</dbReference>
<keyword evidence="6 15" id="KW-0808">Transferase</keyword>
<evidence type="ECO:0000256" key="8">
    <source>
        <dbReference type="ARBA" id="ARBA00022723"/>
    </source>
</evidence>
<dbReference type="GO" id="GO:0008270">
    <property type="term" value="F:zinc ion binding"/>
    <property type="evidence" value="ECO:0007669"/>
    <property type="project" value="InterPro"/>
</dbReference>
<feature type="binding site" evidence="14">
    <location>
        <position position="175"/>
    </location>
    <ligand>
        <name>Zn(2+)</name>
        <dbReference type="ChEBI" id="CHEBI:29105"/>
    </ligand>
</feature>
<proteinExistence type="inferred from homology"/>
<evidence type="ECO:0000256" key="4">
    <source>
        <dbReference type="ARBA" id="ARBA00012384"/>
    </source>
</evidence>
<dbReference type="PROSITE" id="PS00117">
    <property type="entry name" value="GAL_P_UDP_TRANSF_I"/>
    <property type="match status" value="1"/>
</dbReference>
<keyword evidence="8 14" id="KW-0479">Metal-binding</keyword>
<feature type="binding site" evidence="14">
    <location>
        <position position="117"/>
    </location>
    <ligand>
        <name>Zn(2+)</name>
        <dbReference type="ChEBI" id="CHEBI:29105"/>
    </ligand>
</feature>
<evidence type="ECO:0000256" key="3">
    <source>
        <dbReference type="ARBA" id="ARBA00010951"/>
    </source>
</evidence>
<evidence type="ECO:0000256" key="11">
    <source>
        <dbReference type="ARBA" id="ARBA00023277"/>
    </source>
</evidence>
<comment type="cofactor">
    <cofactor evidence="14">
        <name>Zn(2+)</name>
        <dbReference type="ChEBI" id="CHEBI:29105"/>
    </cofactor>
    <text evidence="14">Binds 1 zinc ion per subunit.</text>
</comment>
<evidence type="ECO:0000256" key="9">
    <source>
        <dbReference type="ARBA" id="ARBA00022833"/>
    </source>
</evidence>
<evidence type="ECO:0000256" key="5">
    <source>
        <dbReference type="ARBA" id="ARBA00016340"/>
    </source>
</evidence>
<sequence length="380" mass="43354">MPPFQPSQHPHRRWNPLLQTFVLCSPHRTQRPWQGAQESADLPPLPVYLDTCYLCPGNTRATGAHNDPYTQTFVFENDFAALKDVHVEAQDTDTHFGLFRMAPARGKCYVVCFHPHHNLTLAQMTTAPYSAESHIIPIIHTWRDMYMRITAENPFVQYIQLFENKGSAMGCSNPHPHGQIWALDYVPSEPMKVMKSMYDFSADPANEHAPGPRHPHGRPHLLLAYAHMELHAPGRPRIVTLNDDFVALVPFWAVWPFEIMVLPYKRFLGSLQDLTDAEIASLAHILGEVTCRYDNLFRTSFPYSMGIHQKPVSHAQDSLALYALFHIHFYPPLLRSATVRKFLVGFEMMAEPQRDITAESAAERLRACDTTHYLSSDART</sequence>
<dbReference type="VEuPathDB" id="FungiDB:DNF11_0556"/>
<dbReference type="EMBL" id="CP033148">
    <property type="protein sequence ID" value="AYO41506.1"/>
    <property type="molecule type" value="Genomic_DNA"/>
</dbReference>
<keyword evidence="9 14" id="KW-0862">Zinc</keyword>
<dbReference type="GO" id="GO:0008108">
    <property type="term" value="F:UDP-glucose:hexose-1-phosphate uridylyltransferase activity"/>
    <property type="evidence" value="ECO:0007669"/>
    <property type="project" value="UniProtKB-EC"/>
</dbReference>
<dbReference type="SUPFAM" id="SSF54197">
    <property type="entry name" value="HIT-like"/>
    <property type="match status" value="2"/>
</dbReference>
<comment type="catalytic activity">
    <reaction evidence="1 15">
        <text>alpha-D-galactose 1-phosphate + UDP-alpha-D-glucose = alpha-D-glucose 1-phosphate + UDP-alpha-D-galactose</text>
        <dbReference type="Rhea" id="RHEA:13989"/>
        <dbReference type="ChEBI" id="CHEBI:58336"/>
        <dbReference type="ChEBI" id="CHEBI:58601"/>
        <dbReference type="ChEBI" id="CHEBI:58885"/>
        <dbReference type="ChEBI" id="CHEBI:66914"/>
        <dbReference type="EC" id="2.7.7.12"/>
    </reaction>
</comment>
<dbReference type="InterPro" id="IPR005849">
    <property type="entry name" value="GalP_Utransf_N"/>
</dbReference>
<evidence type="ECO:0000313" key="18">
    <source>
        <dbReference type="EMBL" id="AYO41506.1"/>
    </source>
</evidence>
<dbReference type="GO" id="GO:0033499">
    <property type="term" value="P:galactose catabolic process via UDP-galactose, Leloir pathway"/>
    <property type="evidence" value="ECO:0007669"/>
    <property type="project" value="TreeGrafter"/>
</dbReference>
<evidence type="ECO:0000256" key="15">
    <source>
        <dbReference type="RuleBase" id="RU000506"/>
    </source>
</evidence>
<feature type="binding site" evidence="14">
    <location>
        <position position="52"/>
    </location>
    <ligand>
        <name>Zn(2+)</name>
        <dbReference type="ChEBI" id="CHEBI:29105"/>
    </ligand>
</feature>
<evidence type="ECO:0000256" key="6">
    <source>
        <dbReference type="ARBA" id="ARBA00022679"/>
    </source>
</evidence>
<accession>A0A3G2S167</accession>